<dbReference type="SUPFAM" id="SSF48366">
    <property type="entry name" value="Ras GEF"/>
    <property type="match status" value="1"/>
</dbReference>
<dbReference type="InterPro" id="IPR019804">
    <property type="entry name" value="Ras_G-nucl-exch_fac_CS"/>
</dbReference>
<feature type="region of interest" description="Disordered" evidence="4">
    <location>
        <begin position="355"/>
        <end position="477"/>
    </location>
</feature>
<dbReference type="InterPro" id="IPR001895">
    <property type="entry name" value="RASGEF_cat_dom"/>
</dbReference>
<dbReference type="InterPro" id="IPR023578">
    <property type="entry name" value="Ras_GEF_dom_sf"/>
</dbReference>
<feature type="domain" description="N-terminal Ras-GEF" evidence="6">
    <location>
        <begin position="512"/>
        <end position="632"/>
    </location>
</feature>
<evidence type="ECO:0000256" key="3">
    <source>
        <dbReference type="PROSITE-ProRule" id="PRU00168"/>
    </source>
</evidence>
<dbReference type="EMBL" id="JAODUP010000168">
    <property type="protein sequence ID" value="KAK2158502.1"/>
    <property type="molecule type" value="Genomic_DNA"/>
</dbReference>
<dbReference type="PANTHER" id="PTHR23113:SF224">
    <property type="entry name" value="RAP GUANINE NUCLEOTIDE EXCHANGE FACTOR 1"/>
    <property type="match status" value="1"/>
</dbReference>
<dbReference type="PROSITE" id="PS00720">
    <property type="entry name" value="RASGEF"/>
    <property type="match status" value="1"/>
</dbReference>
<evidence type="ECO:0000259" key="5">
    <source>
        <dbReference type="PROSITE" id="PS50009"/>
    </source>
</evidence>
<dbReference type="GO" id="GO:0007265">
    <property type="term" value="P:Ras protein signal transduction"/>
    <property type="evidence" value="ECO:0007669"/>
    <property type="project" value="TreeGrafter"/>
</dbReference>
<dbReference type="Pfam" id="PF00617">
    <property type="entry name" value="RasGEF"/>
    <property type="match status" value="1"/>
</dbReference>
<dbReference type="InterPro" id="IPR036964">
    <property type="entry name" value="RASGEF_cat_dom_sf"/>
</dbReference>
<gene>
    <name evidence="7" type="ORF">LSH36_168g00066</name>
</gene>
<feature type="domain" description="Ras-GEF" evidence="5">
    <location>
        <begin position="663"/>
        <end position="888"/>
    </location>
</feature>
<dbReference type="GO" id="GO:0005886">
    <property type="term" value="C:plasma membrane"/>
    <property type="evidence" value="ECO:0007669"/>
    <property type="project" value="TreeGrafter"/>
</dbReference>
<dbReference type="AlphaFoldDB" id="A0AAD9JSP6"/>
<protein>
    <recommendedName>
        <fullName evidence="2">CRK SH3-binding GNRP</fullName>
    </recommendedName>
</protein>
<dbReference type="PANTHER" id="PTHR23113">
    <property type="entry name" value="GUANINE NUCLEOTIDE EXCHANGE FACTOR"/>
    <property type="match status" value="1"/>
</dbReference>
<keyword evidence="1 3" id="KW-0344">Guanine-nucleotide releasing factor</keyword>
<reference evidence="7" key="1">
    <citation type="journal article" date="2023" name="Mol. Biol. Evol.">
        <title>Third-Generation Sequencing Reveals the Adaptive Role of the Epigenome in Three Deep-Sea Polychaetes.</title>
        <authorList>
            <person name="Perez M."/>
            <person name="Aroh O."/>
            <person name="Sun Y."/>
            <person name="Lan Y."/>
            <person name="Juniper S.K."/>
            <person name="Young C.R."/>
            <person name="Angers B."/>
            <person name="Qian P.Y."/>
        </authorList>
    </citation>
    <scope>NUCLEOTIDE SEQUENCE</scope>
    <source>
        <strain evidence="7">P08H-3</strain>
    </source>
</reference>
<dbReference type="SMART" id="SM00147">
    <property type="entry name" value="RasGEF"/>
    <property type="match status" value="1"/>
</dbReference>
<feature type="compositionally biased region" description="Low complexity" evidence="4">
    <location>
        <begin position="363"/>
        <end position="379"/>
    </location>
</feature>
<dbReference type="InterPro" id="IPR008937">
    <property type="entry name" value="Ras-like_GEF"/>
</dbReference>
<dbReference type="Gene3D" id="1.10.840.10">
    <property type="entry name" value="Ras guanine-nucleotide exchange factors catalytic domain"/>
    <property type="match status" value="1"/>
</dbReference>
<feature type="compositionally biased region" description="Polar residues" evidence="4">
    <location>
        <begin position="440"/>
        <end position="457"/>
    </location>
</feature>
<accession>A0AAD9JSP6</accession>
<evidence type="ECO:0000313" key="8">
    <source>
        <dbReference type="Proteomes" id="UP001208570"/>
    </source>
</evidence>
<feature type="region of interest" description="Disordered" evidence="4">
    <location>
        <begin position="130"/>
        <end position="154"/>
    </location>
</feature>
<sequence length="894" mass="101986">MTKLSPQDGASALTPRSQSPTSSISSARSGSSVEYLLDRSGAFTPHLDLTVPDQRLSHYDNNCHPWSGSPSNCDKNTTHGLISQTVTQEISADETTLKSVQRIKQSITSVHSSTYDSGIYDNKDFNSLYSAKSVNDQPPPLPDKHKRPSVESSASVCIPGQRQRVPSMYDNVAEELAAKADLTMANASNTMVTKTQTVSSTDASGQIQKQFVQNVERTQAAAAMRAKDTMNVVVGGHHFITNSSTVSQTMQFTYLKETFTSEDKDIYDTPDGEPPPLPPKKRHVETYMQIFGNSPGLTDQELTRRSVRSMHFYHEQWQQHQMELFMPSYRRSNTFSVKPTENQSRRELCSAISSTFSDSQRASDVSSVISGSSSEDGSSLLGPILATSPPHPESTPDPLQHVPELPIKQRSSDTSSSSGMSSRRSDPIIPSTVLDEITEDTQLIKGTSAKTPAASENKNVDESETQSQNVMTKRKQTGNIDADSAYSEIMDNNILDEVDVSKYLVRKKEKEDGPDLRGGCIDALIVHATTTGKNDFMYQEAFLTTYRTMITSHDLVEKLIYRYNRFSRMNDIKKKKLSRNAFSLLTRVVNELCTEVDETLIEMLMALVFQMLCDGELTLARVLRAKVLEKCHYLQKRREANQQAALWPQYKLSTRQYTMFHFKSQDIAEQMTLLDAELFQKIEIPEVLLWAKEQVEEHSPNLTKFTEHFNKMSYWCRTRIMEQEDPKDREHCFVKFIKIMRYLEKFNNFNSYLAILSALSSSPLARLDWQKQNVDTLAQYFLLIDNTHGFRTYRQRLSETEPPCIPYIGLILQDLTFVHVGNKDWLSDNVVNFIKRWQQFNILDNMRRFRKCNYEFTKKEKIISFFSNFDNYLPEETLWQISEAIKPPKRTLYR</sequence>
<name>A0AAD9JSP6_9ANNE</name>
<evidence type="ECO:0000256" key="1">
    <source>
        <dbReference type="ARBA" id="ARBA00022658"/>
    </source>
</evidence>
<evidence type="ECO:0000313" key="7">
    <source>
        <dbReference type="EMBL" id="KAK2158502.1"/>
    </source>
</evidence>
<dbReference type="InterPro" id="IPR000651">
    <property type="entry name" value="Ras-like_Gua-exchang_fac_N"/>
</dbReference>
<evidence type="ECO:0000256" key="4">
    <source>
        <dbReference type="SAM" id="MobiDB-lite"/>
    </source>
</evidence>
<dbReference type="CDD" id="cd06224">
    <property type="entry name" value="REM"/>
    <property type="match status" value="1"/>
</dbReference>
<feature type="compositionally biased region" description="Low complexity" evidence="4">
    <location>
        <begin position="412"/>
        <end position="422"/>
    </location>
</feature>
<comment type="caution">
    <text evidence="7">The sequence shown here is derived from an EMBL/GenBank/DDBJ whole genome shotgun (WGS) entry which is preliminary data.</text>
</comment>
<dbReference type="CDD" id="cd00155">
    <property type="entry name" value="RasGEF"/>
    <property type="match status" value="1"/>
</dbReference>
<evidence type="ECO:0000259" key="6">
    <source>
        <dbReference type="PROSITE" id="PS50212"/>
    </source>
</evidence>
<dbReference type="Pfam" id="PF00618">
    <property type="entry name" value="RasGEF_N"/>
    <property type="match status" value="1"/>
</dbReference>
<feature type="region of interest" description="Disordered" evidence="4">
    <location>
        <begin position="1"/>
        <end position="30"/>
    </location>
</feature>
<proteinExistence type="predicted"/>
<organism evidence="7 8">
    <name type="scientific">Paralvinella palmiformis</name>
    <dbReference type="NCBI Taxonomy" id="53620"/>
    <lineage>
        <taxon>Eukaryota</taxon>
        <taxon>Metazoa</taxon>
        <taxon>Spiralia</taxon>
        <taxon>Lophotrochozoa</taxon>
        <taxon>Annelida</taxon>
        <taxon>Polychaeta</taxon>
        <taxon>Sedentaria</taxon>
        <taxon>Canalipalpata</taxon>
        <taxon>Terebellida</taxon>
        <taxon>Terebelliformia</taxon>
        <taxon>Alvinellidae</taxon>
        <taxon>Paralvinella</taxon>
    </lineage>
</organism>
<dbReference type="PROSITE" id="PS50212">
    <property type="entry name" value="RASGEF_NTER"/>
    <property type="match status" value="1"/>
</dbReference>
<feature type="compositionally biased region" description="Low complexity" evidence="4">
    <location>
        <begin position="17"/>
        <end position="30"/>
    </location>
</feature>
<dbReference type="Gene3D" id="1.20.870.10">
    <property type="entry name" value="Son of sevenless (SoS) protein Chain: S domain 1"/>
    <property type="match status" value="1"/>
</dbReference>
<dbReference type="SMART" id="SM00229">
    <property type="entry name" value="RasGEFN"/>
    <property type="match status" value="1"/>
</dbReference>
<dbReference type="PROSITE" id="PS50009">
    <property type="entry name" value="RASGEF_CAT"/>
    <property type="match status" value="1"/>
</dbReference>
<keyword evidence="8" id="KW-1185">Reference proteome</keyword>
<dbReference type="GO" id="GO:0005085">
    <property type="term" value="F:guanyl-nucleotide exchange factor activity"/>
    <property type="evidence" value="ECO:0007669"/>
    <property type="project" value="UniProtKB-KW"/>
</dbReference>
<dbReference type="FunFam" id="1.10.840.10:FF:000009">
    <property type="entry name" value="rap guanine nucleotide exchange factor 1"/>
    <property type="match status" value="1"/>
</dbReference>
<dbReference type="Proteomes" id="UP001208570">
    <property type="component" value="Unassembled WGS sequence"/>
</dbReference>
<evidence type="ECO:0000256" key="2">
    <source>
        <dbReference type="ARBA" id="ARBA00083313"/>
    </source>
</evidence>